<accession>A0A8G0ZQL5</accession>
<feature type="chain" id="PRO_5034292018" evidence="2">
    <location>
        <begin position="18"/>
        <end position="522"/>
    </location>
</feature>
<dbReference type="RefSeq" id="WP_220661879.1">
    <property type="nucleotide sequence ID" value="NZ_CP069370.1"/>
</dbReference>
<proteinExistence type="predicted"/>
<dbReference type="PANTHER" id="PTHR16026">
    <property type="entry name" value="CARTILAGE ACIDIC PROTEIN 1"/>
    <property type="match status" value="1"/>
</dbReference>
<dbReference type="Pfam" id="PF07593">
    <property type="entry name" value="UnbV_ASPIC"/>
    <property type="match status" value="1"/>
</dbReference>
<feature type="domain" description="ASPIC/UnbV" evidence="3">
    <location>
        <begin position="444"/>
        <end position="507"/>
    </location>
</feature>
<dbReference type="PANTHER" id="PTHR16026:SF0">
    <property type="entry name" value="CARTILAGE ACIDIC PROTEIN 1"/>
    <property type="match status" value="1"/>
</dbReference>
<evidence type="ECO:0000256" key="2">
    <source>
        <dbReference type="SAM" id="SignalP"/>
    </source>
</evidence>
<dbReference type="Gene3D" id="2.130.10.130">
    <property type="entry name" value="Integrin alpha, N-terminal"/>
    <property type="match status" value="1"/>
</dbReference>
<dbReference type="InterPro" id="IPR028994">
    <property type="entry name" value="Integrin_alpha_N"/>
</dbReference>
<dbReference type="InterPro" id="IPR013517">
    <property type="entry name" value="FG-GAP"/>
</dbReference>
<reference evidence="4" key="1">
    <citation type="submission" date="2021-02" db="EMBL/GenBank/DDBJ databases">
        <title>Rhodobacter shimadae sp. nov., an aerobic anoxygenic phototrophic bacterium isolated from a hot spring.</title>
        <authorList>
            <person name="Muramatsu S."/>
            <person name="Haruta S."/>
            <person name="Hirose S."/>
            <person name="Hanada S."/>
        </authorList>
    </citation>
    <scope>NUCLEOTIDE SEQUENCE</scope>
    <source>
        <strain evidence="4">N10</strain>
    </source>
</reference>
<keyword evidence="5" id="KW-1185">Reference proteome</keyword>
<dbReference type="SUPFAM" id="SSF69318">
    <property type="entry name" value="Integrin alpha N-terminal domain"/>
    <property type="match status" value="1"/>
</dbReference>
<gene>
    <name evidence="4" type="ORF">JO391_18490</name>
</gene>
<dbReference type="Pfam" id="PF13517">
    <property type="entry name" value="FG-GAP_3"/>
    <property type="match status" value="2"/>
</dbReference>
<evidence type="ECO:0000313" key="4">
    <source>
        <dbReference type="EMBL" id="QYZ69661.1"/>
    </source>
</evidence>
<dbReference type="Proteomes" id="UP000826300">
    <property type="component" value="Chromosome"/>
</dbReference>
<dbReference type="InterPro" id="IPR027039">
    <property type="entry name" value="Crtac1"/>
</dbReference>
<protein>
    <submittedName>
        <fullName evidence="4">VCBS repeat-containing protein</fullName>
    </submittedName>
</protein>
<keyword evidence="1 2" id="KW-0732">Signal</keyword>
<evidence type="ECO:0000313" key="5">
    <source>
        <dbReference type="Proteomes" id="UP000826300"/>
    </source>
</evidence>
<feature type="signal peptide" evidence="2">
    <location>
        <begin position="1"/>
        <end position="17"/>
    </location>
</feature>
<dbReference type="AlphaFoldDB" id="A0A8G0ZQL5"/>
<name>A0A8G0ZQL5_9RHOB</name>
<evidence type="ECO:0000256" key="1">
    <source>
        <dbReference type="ARBA" id="ARBA00022729"/>
    </source>
</evidence>
<organism evidence="4 5">
    <name type="scientific">Neotabrizicola shimadae</name>
    <dbReference type="NCBI Taxonomy" id="2807096"/>
    <lineage>
        <taxon>Bacteria</taxon>
        <taxon>Pseudomonadati</taxon>
        <taxon>Pseudomonadota</taxon>
        <taxon>Alphaproteobacteria</taxon>
        <taxon>Rhodobacterales</taxon>
        <taxon>Paracoccaceae</taxon>
        <taxon>Neotabrizicola</taxon>
    </lineage>
</organism>
<evidence type="ECO:0000259" key="3">
    <source>
        <dbReference type="Pfam" id="PF07593"/>
    </source>
</evidence>
<dbReference type="InterPro" id="IPR011519">
    <property type="entry name" value="UnbV_ASPIC"/>
</dbReference>
<dbReference type="EMBL" id="CP069370">
    <property type="protein sequence ID" value="QYZ69661.1"/>
    <property type="molecule type" value="Genomic_DNA"/>
</dbReference>
<dbReference type="KEGG" id="nsm:JO391_18490"/>
<sequence length="522" mass="56124">MRGIFAAVALAATPALAEGPVVPRFVEETASSGLDSVYDGEWEYMVGGGVAAFDCSGDGLPELFTAGGAAKAALFLNRSEKGGALRFEKAEAGVETEGATGAYPLDVDGDGITDLAILRVGENLLMRGLGDCRFERANEAWGFDGGDAWHTAFSATWETGADWPTLAVGTYIDRTQEDFPWGNCTTNWLIRPEPGARRFAAGEALEPGFCALSMLFTDWNRSGAQALRVTNDREYYKGGQEQLWEVLPGAPARLFTEADGWARLRVWGMGIASADLDGDTYPEYFLTSMADSKLQVLKAGPGKPAYADVAFKRGVTAHRPYTGGDLRPSTGWHAQFEDVNNDCRADLFVAKGNVWEMPDFAEKDPNNLLLQREDGSFEEAGDRAGVASLLTGRGGAVVDLNADGALDLVVVNRFAPAQVWRNMGEGLGHWVALKPLMPGANRDAIGGWIEVRAGEMVTRRELTVGGGHVSGQLVPWHFGLADHEEAEVRVIWPDGTEGPWQKVAADGVWVLSPGAEPVAWVP</sequence>